<proteinExistence type="predicted"/>
<feature type="domain" description="Apiosidase-like catalytic" evidence="3">
    <location>
        <begin position="43"/>
        <end position="425"/>
    </location>
</feature>
<dbReference type="EMBL" id="MU001492">
    <property type="protein sequence ID" value="KAF2451303.1"/>
    <property type="molecule type" value="Genomic_DNA"/>
</dbReference>
<dbReference type="OrthoDB" id="2581507at2759"/>
<evidence type="ECO:0000313" key="4">
    <source>
        <dbReference type="EMBL" id="KAF2451303.1"/>
    </source>
</evidence>
<dbReference type="Pfam" id="PF13204">
    <property type="entry name" value="Apiosidase"/>
    <property type="match status" value="1"/>
</dbReference>
<reference evidence="4" key="1">
    <citation type="journal article" date="2020" name="Stud. Mycol.">
        <title>101 Dothideomycetes genomes: a test case for predicting lifestyles and emergence of pathogens.</title>
        <authorList>
            <person name="Haridas S."/>
            <person name="Albert R."/>
            <person name="Binder M."/>
            <person name="Bloem J."/>
            <person name="Labutti K."/>
            <person name="Salamov A."/>
            <person name="Andreopoulos B."/>
            <person name="Baker S."/>
            <person name="Barry K."/>
            <person name="Bills G."/>
            <person name="Bluhm B."/>
            <person name="Cannon C."/>
            <person name="Castanera R."/>
            <person name="Culley D."/>
            <person name="Daum C."/>
            <person name="Ezra D."/>
            <person name="Gonzalez J."/>
            <person name="Henrissat B."/>
            <person name="Kuo A."/>
            <person name="Liang C."/>
            <person name="Lipzen A."/>
            <person name="Lutzoni F."/>
            <person name="Magnuson J."/>
            <person name="Mondo S."/>
            <person name="Nolan M."/>
            <person name="Ohm R."/>
            <person name="Pangilinan J."/>
            <person name="Park H.-J."/>
            <person name="Ramirez L."/>
            <person name="Alfaro M."/>
            <person name="Sun H."/>
            <person name="Tritt A."/>
            <person name="Yoshinaga Y."/>
            <person name="Zwiers L.-H."/>
            <person name="Turgeon B."/>
            <person name="Goodwin S."/>
            <person name="Spatafora J."/>
            <person name="Crous P."/>
            <person name="Grigoriev I."/>
        </authorList>
    </citation>
    <scope>NUCLEOTIDE SEQUENCE</scope>
    <source>
        <strain evidence="4">CBS 690.94</strain>
    </source>
</reference>
<dbReference type="InterPro" id="IPR025277">
    <property type="entry name" value="Apiosidase-like_cat_dom"/>
</dbReference>
<feature type="domain" description="Putative collagen-binding" evidence="2">
    <location>
        <begin position="436"/>
        <end position="529"/>
    </location>
</feature>
<dbReference type="Pfam" id="PF12904">
    <property type="entry name" value="Collagen_bind_2"/>
    <property type="match status" value="1"/>
</dbReference>
<name>A0A9P4PXW4_9PLEO</name>
<evidence type="ECO:0000313" key="5">
    <source>
        <dbReference type="Proteomes" id="UP000799764"/>
    </source>
</evidence>
<evidence type="ECO:0000259" key="2">
    <source>
        <dbReference type="Pfam" id="PF12904"/>
    </source>
</evidence>
<dbReference type="PANTHER" id="PTHR37836">
    <property type="entry name" value="LMO1036 PROTEIN"/>
    <property type="match status" value="1"/>
</dbReference>
<feature type="signal peptide" evidence="1">
    <location>
        <begin position="1"/>
        <end position="30"/>
    </location>
</feature>
<organism evidence="4 5">
    <name type="scientific">Karstenula rhodostoma CBS 690.94</name>
    <dbReference type="NCBI Taxonomy" id="1392251"/>
    <lineage>
        <taxon>Eukaryota</taxon>
        <taxon>Fungi</taxon>
        <taxon>Dikarya</taxon>
        <taxon>Ascomycota</taxon>
        <taxon>Pezizomycotina</taxon>
        <taxon>Dothideomycetes</taxon>
        <taxon>Pleosporomycetidae</taxon>
        <taxon>Pleosporales</taxon>
        <taxon>Massarineae</taxon>
        <taxon>Didymosphaeriaceae</taxon>
        <taxon>Karstenula</taxon>
    </lineage>
</organism>
<evidence type="ECO:0000256" key="1">
    <source>
        <dbReference type="SAM" id="SignalP"/>
    </source>
</evidence>
<evidence type="ECO:0000259" key="3">
    <source>
        <dbReference type="Pfam" id="PF13204"/>
    </source>
</evidence>
<comment type="caution">
    <text evidence="4">The sequence shown here is derived from an EMBL/GenBank/DDBJ whole genome shotgun (WGS) entry which is preliminary data.</text>
</comment>
<sequence length="532" mass="59284">MRHPHPSSPNPSLIATLTTLLLSLPLLAQARWTIPPDYALYTSSNGHYFQTLDGKPFFWQSDTAWLFINRLNHTEATAYLSDRAEKGFNIIQACGAHCNGPDQPDRAGNLAFVDGDVRRPNEVYWAYVDSILELAWKDYGIRIVMHPAWGGYAHNDRGVPGTLNESTARVFGEFVGRRYPFVGKVLFGDTNPWWKNKSAVSTDYAYGGAASARLPEEYPVVDFSGVYTALAEGIVKGEREAVGNSSYGVGIGERRYVPMISMHPTNQWFTGGPLALASSFFGESEWLSFDLSQSGHSDRPPNPPIPWWSCRRGWEPAELMWSVGESTPGRKRPAIENEPHYEWRYNNGKSGKASGMYWNASDVRIGTWQTVFAGMAGLTYGANTIWQMAIPDLYPADESGPQIPWYEAIKLPGSSQMQWIKKAILDRGEGSYFNRIPAQDIIMGDAGISDARIAATRDTEGSWLMVYSPNATFTIETKSLKGCDIKASWFNPLTGEYTPVNYTQCGESTAHRFELPIVQGHSDWALVLEQSK</sequence>
<evidence type="ECO:0008006" key="6">
    <source>
        <dbReference type="Google" id="ProtNLM"/>
    </source>
</evidence>
<keyword evidence="1" id="KW-0732">Signal</keyword>
<accession>A0A9P4PXW4</accession>
<dbReference type="Proteomes" id="UP000799764">
    <property type="component" value="Unassembled WGS sequence"/>
</dbReference>
<protein>
    <recommendedName>
        <fullName evidence="6">DUF4038 domain-containing protein</fullName>
    </recommendedName>
</protein>
<feature type="chain" id="PRO_5040201935" description="DUF4038 domain-containing protein" evidence="1">
    <location>
        <begin position="31"/>
        <end position="532"/>
    </location>
</feature>
<dbReference type="AlphaFoldDB" id="A0A9P4PXW4"/>
<dbReference type="InterPro" id="IPR024749">
    <property type="entry name" value="Collagen-bd_put"/>
</dbReference>
<dbReference type="Gene3D" id="3.20.20.80">
    <property type="entry name" value="Glycosidases"/>
    <property type="match status" value="1"/>
</dbReference>
<dbReference type="PANTHER" id="PTHR37836:SF2">
    <property type="entry name" value="DUF4038 DOMAIN-CONTAINING PROTEIN"/>
    <property type="match status" value="1"/>
</dbReference>
<keyword evidence="5" id="KW-1185">Reference proteome</keyword>
<gene>
    <name evidence="4" type="ORF">P171DRAFT_459393</name>
</gene>